<gene>
    <name evidence="2" type="ORF">D8803_06465</name>
</gene>
<protein>
    <submittedName>
        <fullName evidence="2">Uncharacterized protein</fullName>
    </submittedName>
</protein>
<dbReference type="AlphaFoldDB" id="A0A3R9L533"/>
<accession>A0A3R9L533</accession>
<feature type="transmembrane region" description="Helical" evidence="1">
    <location>
        <begin position="58"/>
        <end position="78"/>
    </location>
</feature>
<evidence type="ECO:0000313" key="2">
    <source>
        <dbReference type="EMBL" id="RSJ62942.1"/>
    </source>
</evidence>
<sequence>MDNKEWIKQFEEQNGRKPTPEELSLYLNNLSADRSKSIKKQSFLEKIKKFVSTNRKKSVGIFIVLLLVLFSLGGYIYFQSQPKSIFNVLTVEFTGYDGDGELINSNEKEFNIWMTQIILEKSGIEKEQAKLLAADPEGEEKVKTDPRYSSKYPLINNMISSVKIDYDKKNRLKNGDEVTITVTVTNPIVPIKSEKKIFKVENLKEYEKVSAEDLIKEANIQFTGVDGYGKLVDRTNSVLEFKQTDKPKNLKNGDKLIFNVKDSYLEELKSKGKTFEENVVEVTVSGLKSKEDISGTMTEYQPVIDEYLKVLKNKKIEPGYSYVNFEILPNGRPEPVKLYYALYDFDNNGVNELVIAGDQTSKDSKRTSQKYNWERTIYNVFTLNNGKIINNVELLGHLYFLIPMSDGSFWLRGGFSGGTYLYEQYMFNEQGTQLNKVLSINQTNTNNVITIKDEKGKVYTRIELERLLDSFTPLSADDLNWIEIK</sequence>
<evidence type="ECO:0000256" key="1">
    <source>
        <dbReference type="SAM" id="Phobius"/>
    </source>
</evidence>
<keyword evidence="1" id="KW-0472">Membrane</keyword>
<dbReference type="RefSeq" id="WP_131200631.1">
    <property type="nucleotide sequence ID" value="NZ_RJPI01000008.1"/>
</dbReference>
<keyword evidence="1" id="KW-0812">Transmembrane</keyword>
<dbReference type="Proteomes" id="UP000280648">
    <property type="component" value="Unassembled WGS sequence"/>
</dbReference>
<proteinExistence type="predicted"/>
<reference evidence="2 3" key="1">
    <citation type="submission" date="2018-11" db="EMBL/GenBank/DDBJ databases">
        <title>Species Designations Belie Phenotypic and Genotypic Heterogeneity in Oral Streptococci.</title>
        <authorList>
            <person name="Velsko I."/>
        </authorList>
    </citation>
    <scope>NUCLEOTIDE SEQUENCE [LARGE SCALE GENOMIC DNA]</scope>
    <source>
        <strain evidence="2 3">BCC26</strain>
    </source>
</reference>
<comment type="caution">
    <text evidence="2">The sequence shown here is derived from an EMBL/GenBank/DDBJ whole genome shotgun (WGS) entry which is preliminary data.</text>
</comment>
<dbReference type="EMBL" id="RJPI01000008">
    <property type="protein sequence ID" value="RSJ62942.1"/>
    <property type="molecule type" value="Genomic_DNA"/>
</dbReference>
<keyword evidence="1" id="KW-1133">Transmembrane helix</keyword>
<name>A0A3R9L533_STROR</name>
<organism evidence="2 3">
    <name type="scientific">Streptococcus oralis</name>
    <dbReference type="NCBI Taxonomy" id="1303"/>
    <lineage>
        <taxon>Bacteria</taxon>
        <taxon>Bacillati</taxon>
        <taxon>Bacillota</taxon>
        <taxon>Bacilli</taxon>
        <taxon>Lactobacillales</taxon>
        <taxon>Streptococcaceae</taxon>
        <taxon>Streptococcus</taxon>
    </lineage>
</organism>
<evidence type="ECO:0000313" key="3">
    <source>
        <dbReference type="Proteomes" id="UP000280648"/>
    </source>
</evidence>